<dbReference type="Gene3D" id="3.40.50.620">
    <property type="entry name" value="HUPs"/>
    <property type="match status" value="1"/>
</dbReference>
<dbReference type="EC" id="6.1.1.1" evidence="1 9"/>
<keyword evidence="11" id="KW-1185">Reference proteome</keyword>
<feature type="non-terminal residue" evidence="10">
    <location>
        <position position="289"/>
    </location>
</feature>
<dbReference type="Proteomes" id="UP000789396">
    <property type="component" value="Unassembled WGS sequence"/>
</dbReference>
<dbReference type="SUPFAM" id="SSF52374">
    <property type="entry name" value="Nucleotidylyl transferase"/>
    <property type="match status" value="1"/>
</dbReference>
<evidence type="ECO:0000256" key="5">
    <source>
        <dbReference type="ARBA" id="ARBA00022917"/>
    </source>
</evidence>
<keyword evidence="6 9" id="KW-0030">Aminoacyl-tRNA synthetase</keyword>
<reference evidence="10" key="1">
    <citation type="submission" date="2021-06" db="EMBL/GenBank/DDBJ databases">
        <authorList>
            <person name="Kallberg Y."/>
            <person name="Tangrot J."/>
            <person name="Rosling A."/>
        </authorList>
    </citation>
    <scope>NUCLEOTIDE SEQUENCE</scope>
    <source>
        <strain evidence="10">IN212</strain>
    </source>
</reference>
<gene>
    <name evidence="10" type="ORF">RFULGI_LOCUS14960</name>
</gene>
<evidence type="ECO:0000256" key="2">
    <source>
        <dbReference type="ARBA" id="ARBA00022598"/>
    </source>
</evidence>
<dbReference type="GO" id="GO:0005524">
    <property type="term" value="F:ATP binding"/>
    <property type="evidence" value="ECO:0007669"/>
    <property type="project" value="UniProtKB-KW"/>
</dbReference>
<dbReference type="GO" id="GO:0004831">
    <property type="term" value="F:tyrosine-tRNA ligase activity"/>
    <property type="evidence" value="ECO:0007669"/>
    <property type="project" value="UniProtKB-EC"/>
</dbReference>
<evidence type="ECO:0000256" key="7">
    <source>
        <dbReference type="ARBA" id="ARBA00033323"/>
    </source>
</evidence>
<dbReference type="InterPro" id="IPR014729">
    <property type="entry name" value="Rossmann-like_a/b/a_fold"/>
</dbReference>
<dbReference type="OrthoDB" id="337870at2759"/>
<accession>A0A9N9J886</accession>
<evidence type="ECO:0000313" key="10">
    <source>
        <dbReference type="EMBL" id="CAG8769574.1"/>
    </source>
</evidence>
<dbReference type="Gene3D" id="1.10.240.10">
    <property type="entry name" value="Tyrosyl-Transfer RNA Synthetase"/>
    <property type="match status" value="1"/>
</dbReference>
<evidence type="ECO:0000256" key="1">
    <source>
        <dbReference type="ARBA" id="ARBA00013160"/>
    </source>
</evidence>
<comment type="catalytic activity">
    <reaction evidence="8 9">
        <text>tRNA(Tyr) + L-tyrosine + ATP = L-tyrosyl-tRNA(Tyr) + AMP + diphosphate + H(+)</text>
        <dbReference type="Rhea" id="RHEA:10220"/>
        <dbReference type="Rhea" id="RHEA-COMP:9706"/>
        <dbReference type="Rhea" id="RHEA-COMP:9707"/>
        <dbReference type="ChEBI" id="CHEBI:15378"/>
        <dbReference type="ChEBI" id="CHEBI:30616"/>
        <dbReference type="ChEBI" id="CHEBI:33019"/>
        <dbReference type="ChEBI" id="CHEBI:58315"/>
        <dbReference type="ChEBI" id="CHEBI:78442"/>
        <dbReference type="ChEBI" id="CHEBI:78536"/>
        <dbReference type="ChEBI" id="CHEBI:456215"/>
        <dbReference type="EC" id="6.1.1.1"/>
    </reaction>
</comment>
<sequence length="289" mass="33890">NFCQLRPEEKVIYLGIDCTAESLHIGHLFLLFQTIRFAREGFWVLLVLGGATSKIGDPSDKLQERPQLGNEKLAEYERAIKSQLERIFFAPLQLTNLDLAPLEAFVDFIDQAGRNISINYLLAKETIKQRRETGLSYAAFSYSLLQAYDFYYLYKNYNCHGQLGGSDQWGNLTTGLKLIRGIYLDSKTFGFTFNMLVDKEGKKLSKSENKKGMIWLDEKKTSLKELYDFFRNMPDPQATTFIQQFTFLREEQIKELLKLNNPPRLRILQRILYELIFILNYRYYQRIFD</sequence>
<dbReference type="GO" id="GO:0005829">
    <property type="term" value="C:cytosol"/>
    <property type="evidence" value="ECO:0007669"/>
    <property type="project" value="TreeGrafter"/>
</dbReference>
<protein>
    <recommendedName>
        <fullName evidence="1 9">Tyrosine--tRNA ligase</fullName>
        <ecNumber evidence="1 9">6.1.1.1</ecNumber>
    </recommendedName>
    <alternativeName>
        <fullName evidence="7 9">Tyrosyl-tRNA synthetase</fullName>
    </alternativeName>
</protein>
<keyword evidence="5 9" id="KW-0648">Protein biosynthesis</keyword>
<keyword evidence="2 9" id="KW-0436">Ligase</keyword>
<dbReference type="NCBIfam" id="TIGR00234">
    <property type="entry name" value="tyrS"/>
    <property type="match status" value="1"/>
</dbReference>
<keyword evidence="3 9" id="KW-0547">Nucleotide-binding</keyword>
<proteinExistence type="inferred from homology"/>
<dbReference type="GO" id="GO:0006437">
    <property type="term" value="P:tyrosyl-tRNA aminoacylation"/>
    <property type="evidence" value="ECO:0007669"/>
    <property type="project" value="InterPro"/>
</dbReference>
<dbReference type="Pfam" id="PF00579">
    <property type="entry name" value="tRNA-synt_1b"/>
    <property type="match status" value="1"/>
</dbReference>
<dbReference type="EMBL" id="CAJVPZ010045575">
    <property type="protein sequence ID" value="CAG8769574.1"/>
    <property type="molecule type" value="Genomic_DNA"/>
</dbReference>
<dbReference type="InterPro" id="IPR002305">
    <property type="entry name" value="aa-tRNA-synth_Ic"/>
</dbReference>
<dbReference type="PANTHER" id="PTHR11766">
    <property type="entry name" value="TYROSYL-TRNA SYNTHETASE"/>
    <property type="match status" value="1"/>
</dbReference>
<dbReference type="PRINTS" id="PR01040">
    <property type="entry name" value="TRNASYNTHTYR"/>
</dbReference>
<evidence type="ECO:0000313" key="11">
    <source>
        <dbReference type="Proteomes" id="UP000789396"/>
    </source>
</evidence>
<comment type="similarity">
    <text evidence="9">Belongs to the class-I aminoacyl-tRNA synthetase family.</text>
</comment>
<evidence type="ECO:0000256" key="4">
    <source>
        <dbReference type="ARBA" id="ARBA00022840"/>
    </source>
</evidence>
<dbReference type="InterPro" id="IPR002307">
    <property type="entry name" value="Tyr-tRNA-ligase"/>
</dbReference>
<dbReference type="AlphaFoldDB" id="A0A9N9J886"/>
<evidence type="ECO:0000256" key="6">
    <source>
        <dbReference type="ARBA" id="ARBA00023146"/>
    </source>
</evidence>
<evidence type="ECO:0000256" key="8">
    <source>
        <dbReference type="ARBA" id="ARBA00048248"/>
    </source>
</evidence>
<keyword evidence="4 9" id="KW-0067">ATP-binding</keyword>
<organism evidence="10 11">
    <name type="scientific">Racocetra fulgida</name>
    <dbReference type="NCBI Taxonomy" id="60492"/>
    <lineage>
        <taxon>Eukaryota</taxon>
        <taxon>Fungi</taxon>
        <taxon>Fungi incertae sedis</taxon>
        <taxon>Mucoromycota</taxon>
        <taxon>Glomeromycotina</taxon>
        <taxon>Glomeromycetes</taxon>
        <taxon>Diversisporales</taxon>
        <taxon>Gigasporaceae</taxon>
        <taxon>Racocetra</taxon>
    </lineage>
</organism>
<evidence type="ECO:0000256" key="3">
    <source>
        <dbReference type="ARBA" id="ARBA00022741"/>
    </source>
</evidence>
<dbReference type="PANTHER" id="PTHR11766:SF0">
    <property type="entry name" value="TYROSINE--TRNA LIGASE, MITOCHONDRIAL"/>
    <property type="match status" value="1"/>
</dbReference>
<evidence type="ECO:0000256" key="9">
    <source>
        <dbReference type="RuleBase" id="RU361234"/>
    </source>
</evidence>
<name>A0A9N9J886_9GLOM</name>
<dbReference type="GO" id="GO:0005739">
    <property type="term" value="C:mitochondrion"/>
    <property type="evidence" value="ECO:0007669"/>
    <property type="project" value="TreeGrafter"/>
</dbReference>
<dbReference type="InterPro" id="IPR024088">
    <property type="entry name" value="Tyr-tRNA-ligase_bac-type"/>
</dbReference>
<comment type="caution">
    <text evidence="10">The sequence shown here is derived from an EMBL/GenBank/DDBJ whole genome shotgun (WGS) entry which is preliminary data.</text>
</comment>